<dbReference type="Proteomes" id="UP000199664">
    <property type="component" value="Unassembled WGS sequence"/>
</dbReference>
<proteinExistence type="predicted"/>
<evidence type="ECO:0008006" key="3">
    <source>
        <dbReference type="Google" id="ProtNLM"/>
    </source>
</evidence>
<gene>
    <name evidence="1" type="ORF">SAMN04515666_106506</name>
</gene>
<name>A0A1H7V140_9HYPH</name>
<evidence type="ECO:0000313" key="2">
    <source>
        <dbReference type="Proteomes" id="UP000199664"/>
    </source>
</evidence>
<reference evidence="2" key="1">
    <citation type="submission" date="2016-10" db="EMBL/GenBank/DDBJ databases">
        <authorList>
            <person name="Varghese N."/>
            <person name="Submissions S."/>
        </authorList>
    </citation>
    <scope>NUCLEOTIDE SEQUENCE [LARGE SCALE GENOMIC DNA]</scope>
    <source>
        <strain evidence="2">LMG 26383,CCUG 61248,R- 45681</strain>
    </source>
</reference>
<protein>
    <recommendedName>
        <fullName evidence="3">Phage integrase family protein</fullName>
    </recommendedName>
</protein>
<sequence length="70" mass="7483">MLAEAGCTVPEIASITGHSLKTVNTILEKYLSRTRALAEAAMAKFENAPATDFANRLQTAVNPKPLKPAK</sequence>
<dbReference type="RefSeq" id="WP_208862331.1">
    <property type="nucleotide sequence ID" value="NZ_FOAN01000006.1"/>
</dbReference>
<keyword evidence="2" id="KW-1185">Reference proteome</keyword>
<dbReference type="AlphaFoldDB" id="A0A1H7V140"/>
<organism evidence="1 2">
    <name type="scientific">Bosea lupini</name>
    <dbReference type="NCBI Taxonomy" id="1036779"/>
    <lineage>
        <taxon>Bacteria</taxon>
        <taxon>Pseudomonadati</taxon>
        <taxon>Pseudomonadota</taxon>
        <taxon>Alphaproteobacteria</taxon>
        <taxon>Hyphomicrobiales</taxon>
        <taxon>Boseaceae</taxon>
        <taxon>Bosea</taxon>
    </lineage>
</organism>
<dbReference type="EMBL" id="FOAN01000006">
    <property type="protein sequence ID" value="SEM02487.1"/>
    <property type="molecule type" value="Genomic_DNA"/>
</dbReference>
<evidence type="ECO:0000313" key="1">
    <source>
        <dbReference type="EMBL" id="SEM02487.1"/>
    </source>
</evidence>
<accession>A0A1H7V140</accession>
<dbReference type="STRING" id="1036779.SAMN04515666_106506"/>